<protein>
    <recommendedName>
        <fullName evidence="1">N-acetyltransferase domain-containing protein</fullName>
    </recommendedName>
</protein>
<dbReference type="InterPro" id="IPR016181">
    <property type="entry name" value="Acyl_CoA_acyltransferase"/>
</dbReference>
<dbReference type="PROSITE" id="PS51186">
    <property type="entry name" value="GNAT"/>
    <property type="match status" value="1"/>
</dbReference>
<proteinExistence type="predicted"/>
<dbReference type="GO" id="GO:0016747">
    <property type="term" value="F:acyltransferase activity, transferring groups other than amino-acyl groups"/>
    <property type="evidence" value="ECO:0007669"/>
    <property type="project" value="InterPro"/>
</dbReference>
<keyword evidence="3" id="KW-1185">Reference proteome</keyword>
<dbReference type="EMBL" id="LKTS01000045">
    <property type="protein sequence ID" value="PKD16735.1"/>
    <property type="molecule type" value="Genomic_DNA"/>
</dbReference>
<dbReference type="Proteomes" id="UP000232673">
    <property type="component" value="Unassembled WGS sequence"/>
</dbReference>
<dbReference type="Gene3D" id="3.40.630.30">
    <property type="match status" value="1"/>
</dbReference>
<sequence>MGNYEILKWDSDFFGFKVAKIEEQVFKNKTTDPEDFFWHLKQENVHLIYCYSSKPIDVLKFNKHYSFDHIVTRIPLIMKLNRKFDFHPKISFYNEDNVNESLKELAVLAGLKGRFGKDKKIPKSSCEGVFKSWIENSLLNKEPVLIYKIDNEIVGMITFKIEGESGFGGLLAVYPEFEGKGISFALLRAMMYVLQERGCNFFYSGTQQLNTKALKVFERFGLIPQEPQFVYHLWKKN</sequence>
<organism evidence="2 3">
    <name type="scientific">Salegentibacter salinarum</name>
    <dbReference type="NCBI Taxonomy" id="447422"/>
    <lineage>
        <taxon>Bacteria</taxon>
        <taxon>Pseudomonadati</taxon>
        <taxon>Bacteroidota</taxon>
        <taxon>Flavobacteriia</taxon>
        <taxon>Flavobacteriales</taxon>
        <taxon>Flavobacteriaceae</taxon>
        <taxon>Salegentibacter</taxon>
    </lineage>
</organism>
<dbReference type="InterPro" id="IPR000182">
    <property type="entry name" value="GNAT_dom"/>
</dbReference>
<gene>
    <name evidence="2" type="ORF">APR41_07975</name>
</gene>
<dbReference type="SUPFAM" id="SSF55729">
    <property type="entry name" value="Acyl-CoA N-acyltransferases (Nat)"/>
    <property type="match status" value="1"/>
</dbReference>
<dbReference type="CDD" id="cd04301">
    <property type="entry name" value="NAT_SF"/>
    <property type="match status" value="1"/>
</dbReference>
<dbReference type="AlphaFoldDB" id="A0A2N0TPR4"/>
<reference evidence="2 3" key="1">
    <citation type="submission" date="2015-10" db="EMBL/GenBank/DDBJ databases">
        <title>Draft genome sequence of Salegentibacter salinarum KCTC 12975.</title>
        <authorList>
            <person name="Lin W."/>
            <person name="Zheng Q."/>
        </authorList>
    </citation>
    <scope>NUCLEOTIDE SEQUENCE [LARGE SCALE GENOMIC DNA]</scope>
    <source>
        <strain evidence="2 3">KCTC 12975</strain>
    </source>
</reference>
<dbReference type="Pfam" id="PF00583">
    <property type="entry name" value="Acetyltransf_1"/>
    <property type="match status" value="1"/>
</dbReference>
<dbReference type="STRING" id="447422.SAMN05660903_01597"/>
<accession>A0A2N0TPR4</accession>
<name>A0A2N0TPR4_9FLAO</name>
<feature type="domain" description="N-acetyltransferase" evidence="1">
    <location>
        <begin position="100"/>
        <end position="237"/>
    </location>
</feature>
<evidence type="ECO:0000259" key="1">
    <source>
        <dbReference type="PROSITE" id="PS51186"/>
    </source>
</evidence>
<evidence type="ECO:0000313" key="3">
    <source>
        <dbReference type="Proteomes" id="UP000232673"/>
    </source>
</evidence>
<evidence type="ECO:0000313" key="2">
    <source>
        <dbReference type="EMBL" id="PKD16735.1"/>
    </source>
</evidence>
<comment type="caution">
    <text evidence="2">The sequence shown here is derived from an EMBL/GenBank/DDBJ whole genome shotgun (WGS) entry which is preliminary data.</text>
</comment>